<gene>
    <name evidence="2" type="ORF">J4H91_07330</name>
</gene>
<evidence type="ECO:0000259" key="1">
    <source>
        <dbReference type="Pfam" id="PF07969"/>
    </source>
</evidence>
<dbReference type="PANTHER" id="PTHR22642:SF2">
    <property type="entry name" value="PROTEIN LONG AFTER FAR-RED 3"/>
    <property type="match status" value="1"/>
</dbReference>
<evidence type="ECO:0000313" key="2">
    <source>
        <dbReference type="EMBL" id="MBO1805130.1"/>
    </source>
</evidence>
<dbReference type="SUPFAM" id="SSF51338">
    <property type="entry name" value="Composite domain of metallo-dependent hydrolases"/>
    <property type="match status" value="1"/>
</dbReference>
<accession>A0A939RU10</accession>
<evidence type="ECO:0000313" key="3">
    <source>
        <dbReference type="Proteomes" id="UP000664398"/>
    </source>
</evidence>
<dbReference type="RefSeq" id="WP_208045609.1">
    <property type="nucleotide sequence ID" value="NZ_JAGDYL010000009.1"/>
</dbReference>
<organism evidence="2 3">
    <name type="scientific">Leucobacter ruminantium</name>
    <dbReference type="NCBI Taxonomy" id="1289170"/>
    <lineage>
        <taxon>Bacteria</taxon>
        <taxon>Bacillati</taxon>
        <taxon>Actinomycetota</taxon>
        <taxon>Actinomycetes</taxon>
        <taxon>Micrococcales</taxon>
        <taxon>Microbacteriaceae</taxon>
        <taxon>Leucobacter</taxon>
    </lineage>
</organism>
<dbReference type="Gene3D" id="3.20.20.140">
    <property type="entry name" value="Metal-dependent hydrolases"/>
    <property type="match status" value="1"/>
</dbReference>
<reference evidence="2" key="1">
    <citation type="submission" date="2021-03" db="EMBL/GenBank/DDBJ databases">
        <title>Leucobacter chromiisoli sp. nov., isolated from chromium-containing soil of chemical plant.</title>
        <authorList>
            <person name="Xu Z."/>
        </authorList>
    </citation>
    <scope>NUCLEOTIDE SEQUENCE</scope>
    <source>
        <strain evidence="2">A2</strain>
    </source>
</reference>
<keyword evidence="3" id="KW-1185">Reference proteome</keyword>
<dbReference type="Gene3D" id="3.10.310.70">
    <property type="match status" value="1"/>
</dbReference>
<dbReference type="InterPro" id="IPR032466">
    <property type="entry name" value="Metal_Hydrolase"/>
</dbReference>
<dbReference type="AlphaFoldDB" id="A0A939RU10"/>
<dbReference type="PANTHER" id="PTHR22642">
    <property type="entry name" value="IMIDAZOLONEPROPIONASE"/>
    <property type="match status" value="1"/>
</dbReference>
<proteinExistence type="predicted"/>
<dbReference type="InterPro" id="IPR011059">
    <property type="entry name" value="Metal-dep_hydrolase_composite"/>
</dbReference>
<name>A0A939RU10_9MICO</name>
<protein>
    <submittedName>
        <fullName evidence="2">Amidohydrolase family protein</fullName>
    </submittedName>
</protein>
<dbReference type="Gene3D" id="2.30.40.10">
    <property type="entry name" value="Urease, subunit C, domain 1"/>
    <property type="match status" value="1"/>
</dbReference>
<dbReference type="Pfam" id="PF07969">
    <property type="entry name" value="Amidohydro_3"/>
    <property type="match status" value="1"/>
</dbReference>
<dbReference type="GO" id="GO:0016810">
    <property type="term" value="F:hydrolase activity, acting on carbon-nitrogen (but not peptide) bonds"/>
    <property type="evidence" value="ECO:0007669"/>
    <property type="project" value="InterPro"/>
</dbReference>
<dbReference type="SUPFAM" id="SSF51556">
    <property type="entry name" value="Metallo-dependent hydrolases"/>
    <property type="match status" value="1"/>
</dbReference>
<comment type="caution">
    <text evidence="2">The sequence shown here is derived from an EMBL/GenBank/DDBJ whole genome shotgun (WGS) entry which is preliminary data.</text>
</comment>
<feature type="domain" description="Amidohydrolase 3" evidence="1">
    <location>
        <begin position="45"/>
        <end position="500"/>
    </location>
</feature>
<dbReference type="Proteomes" id="UP000664398">
    <property type="component" value="Unassembled WGS sequence"/>
</dbReference>
<sequence>MIVGERIHPVAAAPGRGFVATVGGRIVAVDTEGGSPSDLIGPRTEVVDAGVGTVVPGLHDNHTFFTSQLLEHGGLDAAALGEDELEAAGRAARDAGEPLFLRGVDPERAPRLIERLEVAAPGVDAIVLARGRTALECSPAAARRLGAPDPSSNEALHGVYAQLAAQPATVRAAFAAASAAMHRGGVTSVKDIAFDAHLGMLAEVDRMLGEGSLAVRYAFASQPVAAPADLRAAEEWRAEGRTGIGRCDPARFHGFKLMSDGSFDEGTADLLPPDDEWRRRQRPDVDYAALRAEAARVLDADFALALNADGDGAVRACVEIFAGRERIPAGSSISDVSMVANAEAEAIAELGLAVETYPQMLRFEGYSGAFLDGLLGPRAPHLCNLAEMLHRGVTVSAGTDFPLFAPSLPEAMLSASERILGAGVPIERWRPERAVSRAAVLEMWTAAGAVAMGAVERWGVLVPGAAADVAVFDRDLFEAEPASLAEASVRLVIAGGAVVFAS</sequence>
<dbReference type="InterPro" id="IPR013108">
    <property type="entry name" value="Amidohydro_3"/>
</dbReference>
<dbReference type="EMBL" id="JAGDYL010000009">
    <property type="protein sequence ID" value="MBO1805130.1"/>
    <property type="molecule type" value="Genomic_DNA"/>
</dbReference>